<dbReference type="EMBL" id="CASHTH010004126">
    <property type="protein sequence ID" value="CAI8053832.1"/>
    <property type="molecule type" value="Genomic_DNA"/>
</dbReference>
<keyword evidence="2" id="KW-1185">Reference proteome</keyword>
<accession>A0AA35XJZ8</accession>
<dbReference type="AlphaFoldDB" id="A0AA35XJZ8"/>
<comment type="caution">
    <text evidence="1">The sequence shown here is derived from an EMBL/GenBank/DDBJ whole genome shotgun (WGS) entry which is preliminary data.</text>
</comment>
<dbReference type="Proteomes" id="UP001174909">
    <property type="component" value="Unassembled WGS sequence"/>
</dbReference>
<feature type="non-terminal residue" evidence="1">
    <location>
        <position position="57"/>
    </location>
</feature>
<organism evidence="1 2">
    <name type="scientific">Geodia barretti</name>
    <name type="common">Barrett's horny sponge</name>
    <dbReference type="NCBI Taxonomy" id="519541"/>
    <lineage>
        <taxon>Eukaryota</taxon>
        <taxon>Metazoa</taxon>
        <taxon>Porifera</taxon>
        <taxon>Demospongiae</taxon>
        <taxon>Heteroscleromorpha</taxon>
        <taxon>Tetractinellida</taxon>
        <taxon>Astrophorina</taxon>
        <taxon>Geodiidae</taxon>
        <taxon>Geodia</taxon>
    </lineage>
</organism>
<sequence length="57" mass="6584">MQELFLGEEKVFLLEVSLFQGLNCKQELFLGKETVPLLERCPHFRGVLIREVSSFQG</sequence>
<evidence type="ECO:0000313" key="2">
    <source>
        <dbReference type="Proteomes" id="UP001174909"/>
    </source>
</evidence>
<evidence type="ECO:0000313" key="1">
    <source>
        <dbReference type="EMBL" id="CAI8053832.1"/>
    </source>
</evidence>
<protein>
    <submittedName>
        <fullName evidence="1">Uncharacterized protein</fullName>
    </submittedName>
</protein>
<proteinExistence type="predicted"/>
<reference evidence="1" key="1">
    <citation type="submission" date="2023-03" db="EMBL/GenBank/DDBJ databases">
        <authorList>
            <person name="Steffen K."/>
            <person name="Cardenas P."/>
        </authorList>
    </citation>
    <scope>NUCLEOTIDE SEQUENCE</scope>
</reference>
<name>A0AA35XJZ8_GEOBA</name>
<gene>
    <name evidence="1" type="ORF">GBAR_LOCUS29408</name>
</gene>